<dbReference type="Proteomes" id="UP000248314">
    <property type="component" value="Unassembled WGS sequence"/>
</dbReference>
<organism evidence="1 2">
    <name type="scientific">Hoylesella shahii DSM 15611 = JCM 12083</name>
    <dbReference type="NCBI Taxonomy" id="1122991"/>
    <lineage>
        <taxon>Bacteria</taxon>
        <taxon>Pseudomonadati</taxon>
        <taxon>Bacteroidota</taxon>
        <taxon>Bacteroidia</taxon>
        <taxon>Bacteroidales</taxon>
        <taxon>Prevotellaceae</taxon>
        <taxon>Hoylesella</taxon>
    </lineage>
</organism>
<proteinExistence type="predicted"/>
<dbReference type="AlphaFoldDB" id="A0A318HYZ5"/>
<dbReference type="STRING" id="1122991.GCA_000613445_01224"/>
<comment type="caution">
    <text evidence="1">The sequence shown here is derived from an EMBL/GenBank/DDBJ whole genome shotgun (WGS) entry which is preliminary data.</text>
</comment>
<dbReference type="EMBL" id="QJJX01000005">
    <property type="protein sequence ID" value="PXX23699.1"/>
    <property type="molecule type" value="Genomic_DNA"/>
</dbReference>
<protein>
    <submittedName>
        <fullName evidence="1">Uncharacterized protein</fullName>
    </submittedName>
</protein>
<evidence type="ECO:0000313" key="2">
    <source>
        <dbReference type="Proteomes" id="UP000248314"/>
    </source>
</evidence>
<evidence type="ECO:0000313" key="1">
    <source>
        <dbReference type="EMBL" id="PXX23699.1"/>
    </source>
</evidence>
<gene>
    <name evidence="1" type="ORF">EJ73_00688</name>
</gene>
<name>A0A318HYZ5_9BACT</name>
<keyword evidence="2" id="KW-1185">Reference proteome</keyword>
<accession>A0A318HYZ5</accession>
<sequence length="56" mass="6460">MLIIYLMLGKSLLLGSIDKRKVAFFIVVRVQRRLKLFAINTSQLYTEALFIVCLAQ</sequence>
<reference evidence="1 2" key="1">
    <citation type="submission" date="2018-05" db="EMBL/GenBank/DDBJ databases">
        <title>Genomic Encyclopedia of Type Strains, Phase I: the one thousand microbial genomes (KMG-I) project.</title>
        <authorList>
            <person name="Kyrpides N."/>
        </authorList>
    </citation>
    <scope>NUCLEOTIDE SEQUENCE [LARGE SCALE GENOMIC DNA]</scope>
    <source>
        <strain evidence="1 2">DSM 15611</strain>
    </source>
</reference>